<dbReference type="AlphaFoldDB" id="D4CYM6"/>
<comment type="caution">
    <text evidence="1">The sequence shown here is derived from an EMBL/GenBank/DDBJ whole genome shotgun (WGS) entry which is preliminary data.</text>
</comment>
<accession>D4CYM6</accession>
<reference evidence="1 2" key="1">
    <citation type="submission" date="2010-02" db="EMBL/GenBank/DDBJ databases">
        <authorList>
            <person name="Weinstock G."/>
            <person name="Sodergren E."/>
            <person name="Clifton S."/>
            <person name="Fulton L."/>
            <person name="Fulton B."/>
            <person name="Courtney L."/>
            <person name="Fronick C."/>
            <person name="Harrison M."/>
            <person name="Strong C."/>
            <person name="Farmer C."/>
            <person name="Delahaunty K."/>
            <person name="Markovic C."/>
            <person name="Hall O."/>
            <person name="Minx P."/>
            <person name="Tomlinson C."/>
            <person name="Mitreva M."/>
            <person name="Nelson J."/>
            <person name="Hou S."/>
            <person name="Wollam A."/>
            <person name="Pepin K.H."/>
            <person name="Johnson M."/>
            <person name="Bhonagiri V."/>
            <person name="Zhang X."/>
            <person name="Suruliraj S."/>
            <person name="Warren W."/>
            <person name="Chinwalla A."/>
            <person name="Mardis E.R."/>
            <person name="Wilson R.K."/>
        </authorList>
    </citation>
    <scope>NUCLEOTIDE SEQUENCE [LARGE SCALE GENOMIC DNA]</scope>
    <source>
        <strain evidence="1 2">ATCC 33693</strain>
    </source>
</reference>
<dbReference type="EMBL" id="ACJY01000112">
    <property type="protein sequence ID" value="EFE85511.1"/>
    <property type="molecule type" value="Genomic_DNA"/>
</dbReference>
<evidence type="ECO:0000313" key="2">
    <source>
        <dbReference type="Proteomes" id="UP000003748"/>
    </source>
</evidence>
<name>D4CYM6_9FUSO</name>
<dbReference type="HOGENOM" id="CLU_3234026_0_0_0"/>
<gene>
    <name evidence="1" type="ORF">FUSPEROL_02541</name>
</gene>
<dbReference type="Proteomes" id="UP000003748">
    <property type="component" value="Unassembled WGS sequence"/>
</dbReference>
<dbReference type="STRING" id="546275.FUSPEROL_02541"/>
<proteinExistence type="predicted"/>
<sequence length="43" mass="5497">MFYFYELIFFKSNLKSILKKQKSELYIFFKDFFYFFSFSYTIS</sequence>
<evidence type="ECO:0000313" key="1">
    <source>
        <dbReference type="EMBL" id="EFE85511.1"/>
    </source>
</evidence>
<organism evidence="1 2">
    <name type="scientific">Fusobacterium periodonticum ATCC 33693</name>
    <dbReference type="NCBI Taxonomy" id="546275"/>
    <lineage>
        <taxon>Bacteria</taxon>
        <taxon>Fusobacteriati</taxon>
        <taxon>Fusobacteriota</taxon>
        <taxon>Fusobacteriia</taxon>
        <taxon>Fusobacteriales</taxon>
        <taxon>Fusobacteriaceae</taxon>
        <taxon>Fusobacterium</taxon>
    </lineage>
</organism>
<protein>
    <submittedName>
        <fullName evidence="1">Uncharacterized protein</fullName>
    </submittedName>
</protein>